<comment type="caution">
    <text evidence="2">The sequence shown here is derived from an EMBL/GenBank/DDBJ whole genome shotgun (WGS) entry which is preliminary data.</text>
</comment>
<evidence type="ECO:0000313" key="2">
    <source>
        <dbReference type="EMBL" id="VVC04105.1"/>
    </source>
</evidence>
<sequence length="62" mass="6685">MGSSALGNFLLLLGSLIIGVGMTYFSSTIIKFDQQTFIIIAITISIFAFIALYFMAKSRGGN</sequence>
<evidence type="ECO:0000313" key="3">
    <source>
        <dbReference type="Proteomes" id="UP000789941"/>
    </source>
</evidence>
<keyword evidence="1" id="KW-0472">Membrane</keyword>
<keyword evidence="1" id="KW-0812">Transmembrane</keyword>
<keyword evidence="1" id="KW-1133">Transmembrane helix</keyword>
<evidence type="ECO:0000256" key="1">
    <source>
        <dbReference type="SAM" id="Phobius"/>
    </source>
</evidence>
<dbReference type="EMBL" id="CABMJJ010000009">
    <property type="protein sequence ID" value="VVC04105.1"/>
    <property type="molecule type" value="Genomic_DNA"/>
</dbReference>
<reference evidence="2 3" key="1">
    <citation type="submission" date="2019-08" db="EMBL/GenBank/DDBJ databases">
        <authorList>
            <person name="Vazquez-Campos X."/>
        </authorList>
    </citation>
    <scope>NUCLEOTIDE SEQUENCE [LARGE SCALE GENOMIC DNA]</scope>
    <source>
        <strain evidence="2">LFW-283_2</strain>
    </source>
</reference>
<dbReference type="AlphaFoldDB" id="A0A5E4LPW7"/>
<name>A0A5E4LPW7_9ARCH</name>
<organism evidence="2 3">
    <name type="scientific">Candidatus Bilamarchaeum dharawalense</name>
    <dbReference type="NCBI Taxonomy" id="2885759"/>
    <lineage>
        <taxon>Archaea</taxon>
        <taxon>Candidatus Micrarchaeota</taxon>
        <taxon>Candidatus Micrarchaeia</taxon>
        <taxon>Candidatus Anstonellales</taxon>
        <taxon>Candidatus Bilamarchaeaceae</taxon>
        <taxon>Candidatus Bilamarchaeum</taxon>
    </lineage>
</organism>
<feature type="transmembrane region" description="Helical" evidence="1">
    <location>
        <begin position="6"/>
        <end position="25"/>
    </location>
</feature>
<feature type="transmembrane region" description="Helical" evidence="1">
    <location>
        <begin position="37"/>
        <end position="56"/>
    </location>
</feature>
<dbReference type="Proteomes" id="UP000789941">
    <property type="component" value="Unassembled WGS sequence"/>
</dbReference>
<accession>A0A5E4LPW7</accession>
<protein>
    <submittedName>
        <fullName evidence="2">Uncharacterized protein</fullName>
    </submittedName>
</protein>
<gene>
    <name evidence="2" type="ORF">LFW2832_00741</name>
</gene>
<proteinExistence type="predicted"/>